<evidence type="ECO:0000313" key="2">
    <source>
        <dbReference type="EMBL" id="KAF6817604.1"/>
    </source>
</evidence>
<feature type="region of interest" description="Disordered" evidence="1">
    <location>
        <begin position="67"/>
        <end position="89"/>
    </location>
</feature>
<dbReference type="EMBL" id="WIGN01000020">
    <property type="protein sequence ID" value="KAF6817604.1"/>
    <property type="molecule type" value="Genomic_DNA"/>
</dbReference>
<name>A0A8H6JQR0_9PEZI</name>
<proteinExistence type="predicted"/>
<protein>
    <submittedName>
        <fullName evidence="2">Uncharacterized protein</fullName>
    </submittedName>
</protein>
<comment type="caution">
    <text evidence="2">The sequence shown here is derived from an EMBL/GenBank/DDBJ whole genome shotgun (WGS) entry which is preliminary data.</text>
</comment>
<dbReference type="AlphaFoldDB" id="A0A8H6JQR0"/>
<gene>
    <name evidence="2" type="ORF">CSOJ01_02314</name>
</gene>
<sequence>MHRIVLNVDAKLNQLGILLQAGLVGTAVDRSRPCDAPRAASTTEVAALQTLLPSHDADARYGNKVDITPEASDHRSDSSSNTGKVEPDLPDLIGNEIGIMSGLWTFEKMQESLKHLETFHQSARLAHLTSMGEHVSVSAEMRADLVRMVSSRQSAALWIEGPADVESPSNATLLAAHLVRDLKQLSIPTIFHFVYRPKNASLDRERALLEMVYSLVYQISLALPEHAYFEADLVEKVKSLPAVPQTRSGVASSLAPVVDLLESLLRTLPPLLFCVVDGFELLVRDSNSPELKAAAKQFVACICEAAVSQLTAQPQIFKSLWTTDGFCRNLQQARNSRVLAYVGFEDDEDHESMTLRGREMSPLVEG</sequence>
<keyword evidence="3" id="KW-1185">Reference proteome</keyword>
<accession>A0A8H6JQR0</accession>
<reference evidence="2 3" key="1">
    <citation type="journal article" date="2020" name="Phytopathology">
        <title>Genome Sequence Resources of Colletotrichum truncatum, C. plurivorum, C. musicola, and C. sojae: Four Species Pathogenic to Soybean (Glycine max).</title>
        <authorList>
            <person name="Rogerio F."/>
            <person name="Boufleur T.R."/>
            <person name="Ciampi-Guillardi M."/>
            <person name="Sukno S.A."/>
            <person name="Thon M.R."/>
            <person name="Massola Junior N.S."/>
            <person name="Baroncelli R."/>
        </authorList>
    </citation>
    <scope>NUCLEOTIDE SEQUENCE [LARGE SCALE GENOMIC DNA]</scope>
    <source>
        <strain evidence="2 3">LFN0009</strain>
    </source>
</reference>
<evidence type="ECO:0000313" key="3">
    <source>
        <dbReference type="Proteomes" id="UP000652219"/>
    </source>
</evidence>
<organism evidence="2 3">
    <name type="scientific">Colletotrichum sojae</name>
    <dbReference type="NCBI Taxonomy" id="2175907"/>
    <lineage>
        <taxon>Eukaryota</taxon>
        <taxon>Fungi</taxon>
        <taxon>Dikarya</taxon>
        <taxon>Ascomycota</taxon>
        <taxon>Pezizomycotina</taxon>
        <taxon>Sordariomycetes</taxon>
        <taxon>Hypocreomycetidae</taxon>
        <taxon>Glomerellales</taxon>
        <taxon>Glomerellaceae</taxon>
        <taxon>Colletotrichum</taxon>
        <taxon>Colletotrichum orchidearum species complex</taxon>
    </lineage>
</organism>
<dbReference type="Proteomes" id="UP000652219">
    <property type="component" value="Unassembled WGS sequence"/>
</dbReference>
<evidence type="ECO:0000256" key="1">
    <source>
        <dbReference type="SAM" id="MobiDB-lite"/>
    </source>
</evidence>